<dbReference type="InterPro" id="IPR050534">
    <property type="entry name" value="Coronavir_polyprotein_1ab"/>
</dbReference>
<dbReference type="STRING" id="1335616.WDC_1344"/>
<feature type="domain" description="ATP-dependent RecD2 DNA helicase SH3" evidence="7">
    <location>
        <begin position="589"/>
        <end position="662"/>
    </location>
</feature>
<evidence type="ECO:0000256" key="2">
    <source>
        <dbReference type="ARBA" id="ARBA00022840"/>
    </source>
</evidence>
<dbReference type="InterPro" id="IPR029493">
    <property type="entry name" value="RecD2-like_HHH"/>
</dbReference>
<dbReference type="Gene3D" id="3.40.50.300">
    <property type="entry name" value="P-loop containing nucleotide triphosphate hydrolases"/>
    <property type="match status" value="2"/>
</dbReference>
<dbReference type="Gene3D" id="2.30.30.940">
    <property type="match status" value="1"/>
</dbReference>
<dbReference type="HAMAP" id="MF_01488">
    <property type="entry name" value="RecD2"/>
    <property type="match status" value="1"/>
</dbReference>
<proteinExistence type="inferred from homology"/>
<comment type="catalytic activity">
    <reaction evidence="3">
        <text>ATP + H2O = ADP + phosphate + H(+)</text>
        <dbReference type="Rhea" id="RHEA:13065"/>
        <dbReference type="ChEBI" id="CHEBI:15377"/>
        <dbReference type="ChEBI" id="CHEBI:15378"/>
        <dbReference type="ChEBI" id="CHEBI:30616"/>
        <dbReference type="ChEBI" id="CHEBI:43474"/>
        <dbReference type="ChEBI" id="CHEBI:456216"/>
        <dbReference type="EC" id="5.6.2.3"/>
    </reaction>
</comment>
<dbReference type="PATRIC" id="fig|1335616.4.peg.1346"/>
<organism evidence="9 10">
    <name type="scientific">Paucilactobacillus wasatchensis</name>
    <dbReference type="NCBI Taxonomy" id="1335616"/>
    <lineage>
        <taxon>Bacteria</taxon>
        <taxon>Bacillati</taxon>
        <taxon>Bacillota</taxon>
        <taxon>Bacilli</taxon>
        <taxon>Lactobacillales</taxon>
        <taxon>Lactobacillaceae</taxon>
        <taxon>Paucilactobacillus</taxon>
    </lineage>
</organism>
<dbReference type="NCBIfam" id="TIGR01448">
    <property type="entry name" value="recD_rel"/>
    <property type="match status" value="1"/>
</dbReference>
<evidence type="ECO:0000313" key="10">
    <source>
        <dbReference type="Proteomes" id="UP000032279"/>
    </source>
</evidence>
<dbReference type="GO" id="GO:0006310">
    <property type="term" value="P:DNA recombination"/>
    <property type="evidence" value="ECO:0007669"/>
    <property type="project" value="InterPro"/>
</dbReference>
<evidence type="ECO:0000256" key="1">
    <source>
        <dbReference type="ARBA" id="ARBA00022741"/>
    </source>
</evidence>
<protein>
    <recommendedName>
        <fullName evidence="3">ATP-dependent RecD2 DNA helicase</fullName>
        <ecNumber evidence="3">5.6.2.3</ecNumber>
    </recommendedName>
    <alternativeName>
        <fullName evidence="3">DNA 5'-3' helicase subunit RecD2</fullName>
    </alternativeName>
</protein>
<dbReference type="InterPro" id="IPR006345">
    <property type="entry name" value="RecD2"/>
</dbReference>
<evidence type="ECO:0000259" key="7">
    <source>
        <dbReference type="Pfam" id="PF18335"/>
    </source>
</evidence>
<name>A0A0D0YUW0_9LACO</name>
<comment type="function">
    <text evidence="3">DNA-dependent ATPase and ATP-dependent 5'-3' DNA helicase. Has no activity on blunt DNA or DNA with 3'-overhangs, requires at least 10 bases of 5'-ssDNA for helicase activity.</text>
</comment>
<keyword evidence="3 9" id="KW-0347">Helicase</keyword>
<dbReference type="GO" id="GO:0017116">
    <property type="term" value="F:single-stranded DNA helicase activity"/>
    <property type="evidence" value="ECO:0007669"/>
    <property type="project" value="TreeGrafter"/>
</dbReference>
<keyword evidence="1 3" id="KW-0547">Nucleotide-binding</keyword>
<dbReference type="Pfam" id="PF13538">
    <property type="entry name" value="UvrD_C_2"/>
    <property type="match status" value="1"/>
</dbReference>
<dbReference type="CDD" id="cd18809">
    <property type="entry name" value="SF1_C_RecD"/>
    <property type="match status" value="1"/>
</dbReference>
<dbReference type="Pfam" id="PF13245">
    <property type="entry name" value="AAA_19"/>
    <property type="match status" value="1"/>
</dbReference>
<dbReference type="InterPro" id="IPR041451">
    <property type="entry name" value="RecD2_SH13"/>
</dbReference>
<reference evidence="9 10" key="1">
    <citation type="submission" date="2013-08" db="EMBL/GenBank/DDBJ databases">
        <title>Lactobacillus wasatchii sp. WDC04, a late gas producing bacteria isolated from aged chedder cheese.</title>
        <authorList>
            <person name="Oberg C.J."/>
            <person name="Culumber M."/>
            <person name="McMahon D.J."/>
            <person name="Broadbent J.R."/>
            <person name="Oberg T.S."/>
            <person name="Ortaki F."/>
        </authorList>
    </citation>
    <scope>NUCLEOTIDE SEQUENCE [LARGE SCALE GENOMIC DNA]</scope>
    <source>
        <strain evidence="9 10">WDC04</strain>
    </source>
</reference>
<feature type="domain" description="ATP-dependent RecD2 DNA helicase-like helix-hairpin-helix" evidence="6">
    <location>
        <begin position="157"/>
        <end position="248"/>
    </location>
</feature>
<feature type="binding site" evidence="3">
    <location>
        <begin position="366"/>
        <end position="370"/>
    </location>
    <ligand>
        <name>ATP</name>
        <dbReference type="ChEBI" id="CHEBI:30616"/>
    </ligand>
</feature>
<dbReference type="EMBL" id="AWTT01000033">
    <property type="protein sequence ID" value="KIS03049.1"/>
    <property type="molecule type" value="Genomic_DNA"/>
</dbReference>
<dbReference type="PANTHER" id="PTHR43788:SF6">
    <property type="entry name" value="DNA HELICASE B"/>
    <property type="match status" value="1"/>
</dbReference>
<sequence>MDNSISLFDGPSESSFLIGRVLTTFFASADNFYKVLLVQVMENNFDWSQEEIVVTGNFGDINEESDYRFEGQLVDHPKYGQQFQSVTYHNAQPTTKEGLVNYLSGEQFKGIGKKTATKIVDLLGTDAIDQIVKDSSVLTPLHLRPNLIKVLIDNLTESQGTDQIIIGLNDFGFGSSLSAAIFEKYRDETLEVIAKNPYQLAEDIDGISFKRADQVADQIHIAGDDPRRINAAILQVLDEVTMQSGDTYTSAKPLLNESLRLLEASRNVVINPQQVADQLIELTKLNKLVAQDERIYPSALFNGEWQIAQHLYRLASDRPIEIKVDEIHKVVAKVEKQLGIDYDESQEQAINSAMQSHVFLLTGGPGTGKTTIINGIVATFAKLHDYSLDINEYKDRPFPILLAAPTGRAAKRMSETTGLPASTIHRLLGLNGREQATDMNVADLAGALLIVDELSMVDTLLFKTLLKAVPSSMQVVLVGDKDQLPSVGPGQIFHDLLNFDKLPKQELTQIYRQSAESSIIPLAHAIKLGHMPPDFTSAFPDRSFIPCRADQVATVVEQVTEKAQQRGFSASQTQVLAPMYRGNAGINRLNELVQNVFNPLNKTKKKEVEFRGEHFRIGDKVLHLVNSPENNVFNGDIGTIVGIELNVKGGKGPKTDQITIDFDQIEVIYSRNEWQRITLAYCISIHKSQGSQFDMVILPMVRQFSRMLQRNLLYTAITRAKNKLIMVGEPQAFEMSIQNESVNRKTSLNLRLIDVFQGQSIPDSVNQLSIAAVEETSNRTLDSNENDQAASQEQPPVDYTLTVQLVQNGQVDPMIGMHGIRPADFS</sequence>
<dbReference type="GO" id="GO:0043139">
    <property type="term" value="F:5'-3' DNA helicase activity"/>
    <property type="evidence" value="ECO:0007669"/>
    <property type="project" value="UniProtKB-UniRule"/>
</dbReference>
<keyword evidence="3" id="KW-0238">DNA-binding</keyword>
<feature type="compositionally biased region" description="Polar residues" evidence="4">
    <location>
        <begin position="778"/>
        <end position="794"/>
    </location>
</feature>
<dbReference type="Pfam" id="PF14490">
    <property type="entry name" value="HHH_RecD2"/>
    <property type="match status" value="1"/>
</dbReference>
<comment type="caution">
    <text evidence="9">The sequence shown here is derived from an EMBL/GenBank/DDBJ whole genome shotgun (WGS) entry which is preliminary data.</text>
</comment>
<comment type="similarity">
    <text evidence="3">Belongs to the RecD family. RecD2 subfamily.</text>
</comment>
<keyword evidence="3" id="KW-0378">Hydrolase</keyword>
<evidence type="ECO:0000256" key="4">
    <source>
        <dbReference type="SAM" id="MobiDB-lite"/>
    </source>
</evidence>
<accession>A0A0D0YUW0</accession>
<dbReference type="Pfam" id="PF18335">
    <property type="entry name" value="SH3_13"/>
    <property type="match status" value="1"/>
</dbReference>
<dbReference type="Proteomes" id="UP000032279">
    <property type="component" value="Unassembled WGS sequence"/>
</dbReference>
<keyword evidence="10" id="KW-1185">Reference proteome</keyword>
<evidence type="ECO:0000259" key="8">
    <source>
        <dbReference type="Pfam" id="PF23139"/>
    </source>
</evidence>
<dbReference type="AlphaFoldDB" id="A0A0D0YUW0"/>
<dbReference type="PANTHER" id="PTHR43788">
    <property type="entry name" value="DNA2/NAM7 HELICASE FAMILY MEMBER"/>
    <property type="match status" value="1"/>
</dbReference>
<dbReference type="GO" id="GO:0009338">
    <property type="term" value="C:exodeoxyribonuclease V complex"/>
    <property type="evidence" value="ECO:0007669"/>
    <property type="project" value="TreeGrafter"/>
</dbReference>
<keyword evidence="2 3" id="KW-0067">ATP-binding</keyword>
<feature type="domain" description="UvrD-like helicase C-terminal" evidence="5">
    <location>
        <begin position="679"/>
        <end position="727"/>
    </location>
</feature>
<dbReference type="InterPro" id="IPR055446">
    <property type="entry name" value="RecD2_N_OB"/>
</dbReference>
<dbReference type="OrthoDB" id="9803432at2"/>
<dbReference type="GO" id="GO:0016887">
    <property type="term" value="F:ATP hydrolysis activity"/>
    <property type="evidence" value="ECO:0007669"/>
    <property type="project" value="RHEA"/>
</dbReference>
<dbReference type="GO" id="GO:0005524">
    <property type="term" value="F:ATP binding"/>
    <property type="evidence" value="ECO:0007669"/>
    <property type="project" value="UniProtKB-UniRule"/>
</dbReference>
<dbReference type="CDD" id="cd17933">
    <property type="entry name" value="DEXSc_RecD-like"/>
    <property type="match status" value="1"/>
</dbReference>
<dbReference type="GO" id="GO:0003677">
    <property type="term" value="F:DNA binding"/>
    <property type="evidence" value="ECO:0007669"/>
    <property type="project" value="UniProtKB-UniRule"/>
</dbReference>
<dbReference type="RefSeq" id="WP_044011076.1">
    <property type="nucleotide sequence ID" value="NZ_AWTT01000033.1"/>
</dbReference>
<keyword evidence="3" id="KW-0413">Isomerase</keyword>
<dbReference type="SUPFAM" id="SSF52540">
    <property type="entry name" value="P-loop containing nucleoside triphosphate hydrolases"/>
    <property type="match status" value="1"/>
</dbReference>
<feature type="region of interest" description="Disordered" evidence="4">
    <location>
        <begin position="777"/>
        <end position="796"/>
    </location>
</feature>
<dbReference type="Pfam" id="PF23139">
    <property type="entry name" value="OB_YrrC"/>
    <property type="match status" value="1"/>
</dbReference>
<dbReference type="InterPro" id="IPR027785">
    <property type="entry name" value="UvrD-like_helicase_C"/>
</dbReference>
<feature type="domain" description="ATP-dependent RecD2 DNA helicase OB-fold" evidence="8">
    <location>
        <begin position="16"/>
        <end position="93"/>
    </location>
</feature>
<dbReference type="InterPro" id="IPR027417">
    <property type="entry name" value="P-loop_NTPase"/>
</dbReference>
<evidence type="ECO:0000313" key="9">
    <source>
        <dbReference type="EMBL" id="KIS03049.1"/>
    </source>
</evidence>
<dbReference type="Gene3D" id="1.10.10.2220">
    <property type="match status" value="1"/>
</dbReference>
<evidence type="ECO:0000259" key="5">
    <source>
        <dbReference type="Pfam" id="PF13538"/>
    </source>
</evidence>
<dbReference type="EC" id="5.6.2.3" evidence="3"/>
<gene>
    <name evidence="9" type="primary">yrrC</name>
    <name evidence="3" type="synonym">recD2</name>
    <name evidence="9" type="ORF">WDC_1344</name>
</gene>
<evidence type="ECO:0000256" key="3">
    <source>
        <dbReference type="HAMAP-Rule" id="MF_01488"/>
    </source>
</evidence>
<evidence type="ECO:0000259" key="6">
    <source>
        <dbReference type="Pfam" id="PF14490"/>
    </source>
</evidence>